<dbReference type="STRING" id="1641875.XM53_09025"/>
<proteinExistence type="predicted"/>
<keyword evidence="2" id="KW-0812">Transmembrane</keyword>
<keyword evidence="2" id="KW-1133">Transmembrane helix</keyword>
<evidence type="ECO:0000313" key="4">
    <source>
        <dbReference type="Proteomes" id="UP000051295"/>
    </source>
</evidence>
<dbReference type="Proteomes" id="UP000051295">
    <property type="component" value="Unassembled WGS sequence"/>
</dbReference>
<dbReference type="AlphaFoldDB" id="A0A0T5NV36"/>
<keyword evidence="2" id="KW-0472">Membrane</keyword>
<sequence>MSCRKQFAEQGMINAYSIGFVLTAGTILAGVDYYDQSNRAGFSLGQMTPGAYIETIPNRFSSAKEEKLSDLAERERKSRWRQGGLAYLPEAPEGWERRALLEGDDSAILPPEAMLDGDMSNSAGKGFLQQMEARDHVKQLKERATRSWIYQRGTETVFVEVRLVERPSSNSLIGIVASAMDGVMMDAFDRNVGYGVTGGFGLTEKLGHDGERPYHFRYLEGSIGFGHEVHLRVHANASRDATQEILSRIDYDGLNDLLPRPVPSVGNDATLPDDIDPVALSVELRRLKSEFLGLRALEAQYKIENIDTGAMVLSAYSMRLGGMGGDVDITGGKVTDLSGLIELGYYRGREAVMAGKSAEEVQADVKQMVDTVMMVADAETAAAAARAANAPEPEMSPELRAELAALSGATDMPLGTGQSSNAQDTAVIAAANRARDMDASSGGKILMQVDEESSDRDAGLIFSRPIDLVEFETFRAARNATDEEMEMGMAIAASGFERKHDLPQGSCSFDMGALRLECDTSKGVQPSGLLSKLIDQVTGGEEGASLTPQPTEPAAKPKRLELSSGSAKSGQRCVGSFCD</sequence>
<evidence type="ECO:0000313" key="3">
    <source>
        <dbReference type="EMBL" id="KRS12721.1"/>
    </source>
</evidence>
<name>A0A0T5NV36_9RHOB</name>
<reference evidence="3 4" key="1">
    <citation type="submission" date="2015-04" db="EMBL/GenBank/DDBJ databases">
        <title>The draft genome sequence of Roseovarius sp.R12b.</title>
        <authorList>
            <person name="Li G."/>
            <person name="Lai Q."/>
            <person name="Shao Z."/>
            <person name="Yan P."/>
        </authorList>
    </citation>
    <scope>NUCLEOTIDE SEQUENCE [LARGE SCALE GENOMIC DNA]</scope>
    <source>
        <strain evidence="3 4">R12B</strain>
    </source>
</reference>
<organism evidence="3 4">
    <name type="scientific">Roseovarius atlanticus</name>
    <dbReference type="NCBI Taxonomy" id="1641875"/>
    <lineage>
        <taxon>Bacteria</taxon>
        <taxon>Pseudomonadati</taxon>
        <taxon>Pseudomonadota</taxon>
        <taxon>Alphaproteobacteria</taxon>
        <taxon>Rhodobacterales</taxon>
        <taxon>Roseobacteraceae</taxon>
        <taxon>Roseovarius</taxon>
    </lineage>
</organism>
<gene>
    <name evidence="3" type="ORF">XM53_09025</name>
</gene>
<accession>A0A0T5NV36</accession>
<feature type="region of interest" description="Disordered" evidence="1">
    <location>
        <begin position="539"/>
        <end position="579"/>
    </location>
</feature>
<evidence type="ECO:0000256" key="1">
    <source>
        <dbReference type="SAM" id="MobiDB-lite"/>
    </source>
</evidence>
<feature type="transmembrane region" description="Helical" evidence="2">
    <location>
        <begin position="12"/>
        <end position="34"/>
    </location>
</feature>
<protein>
    <submittedName>
        <fullName evidence="3">Uncharacterized protein</fullName>
    </submittedName>
</protein>
<evidence type="ECO:0000256" key="2">
    <source>
        <dbReference type="SAM" id="Phobius"/>
    </source>
</evidence>
<keyword evidence="4" id="KW-1185">Reference proteome</keyword>
<comment type="caution">
    <text evidence="3">The sequence shown here is derived from an EMBL/GenBank/DDBJ whole genome shotgun (WGS) entry which is preliminary data.</text>
</comment>
<dbReference type="PATRIC" id="fig|1641875.4.peg.4214"/>
<dbReference type="EMBL" id="LAXJ01000008">
    <property type="protein sequence ID" value="KRS12721.1"/>
    <property type="molecule type" value="Genomic_DNA"/>
</dbReference>